<keyword evidence="6" id="KW-0560">Oxidoreductase</keyword>
<dbReference type="Proteomes" id="UP000887561">
    <property type="component" value="Unplaced"/>
</dbReference>
<keyword evidence="4 6" id="KW-0503">Monooxygenase</keyword>
<dbReference type="AlphaFoldDB" id="A0A915LYC8"/>
<dbReference type="GO" id="GO:0006082">
    <property type="term" value="P:organic acid metabolic process"/>
    <property type="evidence" value="ECO:0007669"/>
    <property type="project" value="TreeGrafter"/>
</dbReference>
<evidence type="ECO:0000256" key="6">
    <source>
        <dbReference type="RuleBase" id="RU000461"/>
    </source>
</evidence>
<reference evidence="8" key="1">
    <citation type="submission" date="2022-11" db="UniProtKB">
        <authorList>
            <consortium name="WormBaseParasite"/>
        </authorList>
    </citation>
    <scope>IDENTIFICATION</scope>
</reference>
<dbReference type="GO" id="GO:0016712">
    <property type="term" value="F:oxidoreductase activity, acting on paired donors, with incorporation or reduction of molecular oxygen, reduced flavin or flavoprotein as one donor, and incorporation of one atom of oxygen"/>
    <property type="evidence" value="ECO:0007669"/>
    <property type="project" value="TreeGrafter"/>
</dbReference>
<dbReference type="InterPro" id="IPR036396">
    <property type="entry name" value="Cyt_P450_sf"/>
</dbReference>
<dbReference type="PANTHER" id="PTHR24300">
    <property type="entry name" value="CYTOCHROME P450 508A4-RELATED"/>
    <property type="match status" value="1"/>
</dbReference>
<dbReference type="SUPFAM" id="SSF48264">
    <property type="entry name" value="Cytochrome P450"/>
    <property type="match status" value="1"/>
</dbReference>
<dbReference type="PROSITE" id="PS00086">
    <property type="entry name" value="CYTOCHROME_P450"/>
    <property type="match status" value="1"/>
</dbReference>
<sequence length="285" mass="33164">MPEQCFLRWRRKYGNIFTIWLGEQPTVCVAEYNKIIETFQKDGETYSGRFRFEEFNKLIKGISFGLVMTDGELWRGQRRFALQIFRDFGLGKNLMQDKILSELELLFGRIEEEIKQGNDVDFGENIDISVGSIINNFLFGYRFDNERLGEFRQLKKLMDSTLDIQFHPIIEVQRMSNLLPLNLPHTLTKDVKIDGYYFPKDTIIIPQISAILADGEIFEKPEEFSPARFLDENGKLKKVDELIPFSIGKRQCLGESLARMELFLFLGNLLNKYKFMPGNDGIPSL</sequence>
<dbReference type="GO" id="GO:0005737">
    <property type="term" value="C:cytoplasm"/>
    <property type="evidence" value="ECO:0007669"/>
    <property type="project" value="TreeGrafter"/>
</dbReference>
<keyword evidence="2 5" id="KW-0479">Metal-binding</keyword>
<dbReference type="InterPro" id="IPR001128">
    <property type="entry name" value="Cyt_P450"/>
</dbReference>
<dbReference type="WBParaSite" id="scaffold2274_cov219.g4560">
    <property type="protein sequence ID" value="scaffold2274_cov219.g4560"/>
    <property type="gene ID" value="scaffold2274_cov219.g4560"/>
</dbReference>
<evidence type="ECO:0000256" key="2">
    <source>
        <dbReference type="ARBA" id="ARBA00022723"/>
    </source>
</evidence>
<dbReference type="InterPro" id="IPR050182">
    <property type="entry name" value="Cytochrome_P450_fam2"/>
</dbReference>
<dbReference type="InterPro" id="IPR002401">
    <property type="entry name" value="Cyt_P450_E_grp-I"/>
</dbReference>
<proteinExistence type="inferred from homology"/>
<dbReference type="PANTHER" id="PTHR24300:SF375">
    <property type="entry name" value="CYTOCHROME P450 FAMILY"/>
    <property type="match status" value="1"/>
</dbReference>
<keyword evidence="7" id="KW-1185">Reference proteome</keyword>
<organism evidence="7 8">
    <name type="scientific">Meloidogyne javanica</name>
    <name type="common">Root-knot nematode worm</name>
    <dbReference type="NCBI Taxonomy" id="6303"/>
    <lineage>
        <taxon>Eukaryota</taxon>
        <taxon>Metazoa</taxon>
        <taxon>Ecdysozoa</taxon>
        <taxon>Nematoda</taxon>
        <taxon>Chromadorea</taxon>
        <taxon>Rhabditida</taxon>
        <taxon>Tylenchina</taxon>
        <taxon>Tylenchomorpha</taxon>
        <taxon>Tylenchoidea</taxon>
        <taxon>Meloidogynidae</taxon>
        <taxon>Meloidogyninae</taxon>
        <taxon>Meloidogyne</taxon>
        <taxon>Meloidogyne incognita group</taxon>
    </lineage>
</organism>
<name>A0A915LYC8_MELJA</name>
<feature type="binding site" description="axial binding residue" evidence="5">
    <location>
        <position position="252"/>
    </location>
    <ligand>
        <name>heme</name>
        <dbReference type="ChEBI" id="CHEBI:30413"/>
    </ligand>
    <ligandPart>
        <name>Fe</name>
        <dbReference type="ChEBI" id="CHEBI:18248"/>
    </ligandPart>
</feature>
<dbReference type="GO" id="GO:0020037">
    <property type="term" value="F:heme binding"/>
    <property type="evidence" value="ECO:0007669"/>
    <property type="project" value="InterPro"/>
</dbReference>
<protein>
    <submittedName>
        <fullName evidence="8">Cytochrome P450</fullName>
    </submittedName>
</protein>
<dbReference type="GO" id="GO:0006805">
    <property type="term" value="P:xenobiotic metabolic process"/>
    <property type="evidence" value="ECO:0007669"/>
    <property type="project" value="TreeGrafter"/>
</dbReference>
<comment type="cofactor">
    <cofactor evidence="5">
        <name>heme</name>
        <dbReference type="ChEBI" id="CHEBI:30413"/>
    </cofactor>
</comment>
<dbReference type="Gene3D" id="1.10.630.10">
    <property type="entry name" value="Cytochrome P450"/>
    <property type="match status" value="2"/>
</dbReference>
<evidence type="ECO:0000256" key="4">
    <source>
        <dbReference type="ARBA" id="ARBA00023033"/>
    </source>
</evidence>
<evidence type="ECO:0000256" key="1">
    <source>
        <dbReference type="ARBA" id="ARBA00010617"/>
    </source>
</evidence>
<evidence type="ECO:0000256" key="3">
    <source>
        <dbReference type="ARBA" id="ARBA00023004"/>
    </source>
</evidence>
<evidence type="ECO:0000313" key="7">
    <source>
        <dbReference type="Proteomes" id="UP000887561"/>
    </source>
</evidence>
<dbReference type="GO" id="GO:0005506">
    <property type="term" value="F:iron ion binding"/>
    <property type="evidence" value="ECO:0007669"/>
    <property type="project" value="InterPro"/>
</dbReference>
<keyword evidence="5 6" id="KW-0349">Heme</keyword>
<dbReference type="Pfam" id="PF00067">
    <property type="entry name" value="p450"/>
    <property type="match status" value="2"/>
</dbReference>
<comment type="similarity">
    <text evidence="1 6">Belongs to the cytochrome P450 family.</text>
</comment>
<dbReference type="PRINTS" id="PR00463">
    <property type="entry name" value="EP450I"/>
</dbReference>
<evidence type="ECO:0000256" key="5">
    <source>
        <dbReference type="PIRSR" id="PIRSR602401-1"/>
    </source>
</evidence>
<accession>A0A915LYC8</accession>
<evidence type="ECO:0000313" key="8">
    <source>
        <dbReference type="WBParaSite" id="scaffold2274_cov219.g4560"/>
    </source>
</evidence>
<dbReference type="InterPro" id="IPR017972">
    <property type="entry name" value="Cyt_P450_CS"/>
</dbReference>
<keyword evidence="3 5" id="KW-0408">Iron</keyword>